<evidence type="ECO:0000313" key="3">
    <source>
        <dbReference type="Proteomes" id="UP000289691"/>
    </source>
</evidence>
<dbReference type="RefSeq" id="WP_129069392.1">
    <property type="nucleotide sequence ID" value="NZ_RDFA01000004.1"/>
</dbReference>
<dbReference type="Proteomes" id="UP000289691">
    <property type="component" value="Unassembled WGS sequence"/>
</dbReference>
<sequence length="195" mass="21715">MEKTPTGTAVGVDDPYAHVDRCDHLTDAGKCRFAVEQGDRDPAFADARSAEEFQCPVAGDLDEEGLTGPWEWADCPHFRRRDHGRRAESGTTASRECARCGLEARRLAHSDERPLLEEHHLSYADAASEDGDPRHEITVVLCRWCHSKVHDSWARIDDDVNPDAEAIAEAASRRAREQDELSFSSAAERFDRDGG</sequence>
<dbReference type="InterPro" id="IPR055523">
    <property type="entry name" value="DUF7097"/>
</dbReference>
<dbReference type="EMBL" id="RDFA01000004">
    <property type="protein sequence ID" value="RXK48554.1"/>
    <property type="molecule type" value="Genomic_DNA"/>
</dbReference>
<feature type="region of interest" description="Disordered" evidence="1">
    <location>
        <begin position="170"/>
        <end position="195"/>
    </location>
</feature>
<keyword evidence="3" id="KW-1185">Reference proteome</keyword>
<dbReference type="AlphaFoldDB" id="A0A498L0H4"/>
<protein>
    <submittedName>
        <fullName evidence="2">Uncharacterized protein</fullName>
    </submittedName>
</protein>
<proteinExistence type="predicted"/>
<dbReference type="Pfam" id="PF23382">
    <property type="entry name" value="DUF7097"/>
    <property type="match status" value="1"/>
</dbReference>
<reference evidence="2 3" key="1">
    <citation type="submission" date="2019-01" db="EMBL/GenBank/DDBJ databases">
        <title>Halorientalis sp. F13-25 a new haloarchaeum isolated from hypersaline water.</title>
        <authorList>
            <person name="Ana D.-V."/>
            <person name="Cristina S.-P."/>
            <person name="Antonio V."/>
        </authorList>
    </citation>
    <scope>NUCLEOTIDE SEQUENCE [LARGE SCALE GENOMIC DNA]</scope>
    <source>
        <strain evidence="2 3">F13-25</strain>
    </source>
</reference>
<evidence type="ECO:0000256" key="1">
    <source>
        <dbReference type="SAM" id="MobiDB-lite"/>
    </source>
</evidence>
<accession>A0A498L0H4</accession>
<name>A0A498L0H4_9EURY</name>
<comment type="caution">
    <text evidence="2">The sequence shown here is derived from an EMBL/GenBank/DDBJ whole genome shotgun (WGS) entry which is preliminary data.</text>
</comment>
<dbReference type="OrthoDB" id="284647at2157"/>
<organism evidence="2 3">
    <name type="scientific">Halorientalis pallida</name>
    <dbReference type="NCBI Taxonomy" id="2479928"/>
    <lineage>
        <taxon>Archaea</taxon>
        <taxon>Methanobacteriati</taxon>
        <taxon>Methanobacteriota</taxon>
        <taxon>Stenosarchaea group</taxon>
        <taxon>Halobacteria</taxon>
        <taxon>Halobacteriales</taxon>
        <taxon>Haloarculaceae</taxon>
        <taxon>Halorientalis</taxon>
    </lineage>
</organism>
<evidence type="ECO:0000313" key="2">
    <source>
        <dbReference type="EMBL" id="RXK48554.1"/>
    </source>
</evidence>
<gene>
    <name evidence="2" type="ORF">EAF64_12815</name>
</gene>